<dbReference type="InterPro" id="IPR000812">
    <property type="entry name" value="TFIIB"/>
</dbReference>
<dbReference type="GeneID" id="95987994"/>
<evidence type="ECO:0000256" key="6">
    <source>
        <dbReference type="SAM" id="MobiDB-lite"/>
    </source>
</evidence>
<keyword evidence="1" id="KW-0677">Repeat</keyword>
<keyword evidence="5" id="KW-0862">Zinc</keyword>
<keyword evidence="2" id="KW-0805">Transcription regulation</keyword>
<proteinExistence type="predicted"/>
<dbReference type="InterPro" id="IPR036915">
    <property type="entry name" value="Cyclin-like_sf"/>
</dbReference>
<evidence type="ECO:0000256" key="2">
    <source>
        <dbReference type="ARBA" id="ARBA00023015"/>
    </source>
</evidence>
<feature type="region of interest" description="Disordered" evidence="6">
    <location>
        <begin position="60"/>
        <end position="90"/>
    </location>
</feature>
<protein>
    <recommendedName>
        <fullName evidence="4">General transcription factor TFIIB</fullName>
    </recommendedName>
</protein>
<dbReference type="PANTHER" id="PTHR11618">
    <property type="entry name" value="TRANSCRIPTION INITIATION FACTOR IIB-RELATED"/>
    <property type="match status" value="1"/>
</dbReference>
<feature type="compositionally biased region" description="Low complexity" evidence="6">
    <location>
        <begin position="382"/>
        <end position="398"/>
    </location>
</feature>
<comment type="caution">
    <text evidence="8">The sequence shown here is derived from an EMBL/GenBank/DDBJ whole genome shotgun (WGS) entry which is preliminary data.</text>
</comment>
<evidence type="ECO:0000256" key="4">
    <source>
        <dbReference type="ARBA" id="ARBA00031706"/>
    </source>
</evidence>
<dbReference type="InterPro" id="IPR013150">
    <property type="entry name" value="TFIIB_cyclin"/>
</dbReference>
<feature type="region of interest" description="Disordered" evidence="6">
    <location>
        <begin position="99"/>
        <end position="118"/>
    </location>
</feature>
<dbReference type="Gene3D" id="1.10.472.170">
    <property type="match status" value="1"/>
</dbReference>
<evidence type="ECO:0000259" key="7">
    <source>
        <dbReference type="PROSITE" id="PS51134"/>
    </source>
</evidence>
<evidence type="ECO:0000256" key="1">
    <source>
        <dbReference type="ARBA" id="ARBA00022737"/>
    </source>
</evidence>
<evidence type="ECO:0000256" key="3">
    <source>
        <dbReference type="ARBA" id="ARBA00023163"/>
    </source>
</evidence>
<reference evidence="8 9" key="1">
    <citation type="submission" date="2023-08" db="EMBL/GenBank/DDBJ databases">
        <title>Annotated Genome Sequence of Vanrija albida AlHP1.</title>
        <authorList>
            <person name="Herzog R."/>
        </authorList>
    </citation>
    <scope>NUCLEOTIDE SEQUENCE [LARGE SCALE GENOMIC DNA]</scope>
    <source>
        <strain evidence="8 9">AlHP1</strain>
    </source>
</reference>
<feature type="compositionally biased region" description="Polar residues" evidence="6">
    <location>
        <begin position="100"/>
        <end position="110"/>
    </location>
</feature>
<feature type="compositionally biased region" description="Polar residues" evidence="6">
    <location>
        <begin position="351"/>
        <end position="375"/>
    </location>
</feature>
<accession>A0ABR3PYP8</accession>
<dbReference type="PROSITE" id="PS51134">
    <property type="entry name" value="ZF_TFIIB"/>
    <property type="match status" value="1"/>
</dbReference>
<dbReference type="SUPFAM" id="SSF57783">
    <property type="entry name" value="Zinc beta-ribbon"/>
    <property type="match status" value="1"/>
</dbReference>
<dbReference type="EMBL" id="JBBXJM010000005">
    <property type="protein sequence ID" value="KAL1407518.1"/>
    <property type="molecule type" value="Genomic_DNA"/>
</dbReference>
<keyword evidence="5" id="KW-0479">Metal-binding</keyword>
<feature type="domain" description="TFIIB-type" evidence="7">
    <location>
        <begin position="24"/>
        <end position="57"/>
    </location>
</feature>
<dbReference type="RefSeq" id="XP_069207462.1">
    <property type="nucleotide sequence ID" value="XM_069355391.1"/>
</dbReference>
<keyword evidence="5" id="KW-0863">Zinc-finger</keyword>
<dbReference type="InterPro" id="IPR013137">
    <property type="entry name" value="Znf_TFIIB"/>
</dbReference>
<evidence type="ECO:0000313" key="9">
    <source>
        <dbReference type="Proteomes" id="UP001565368"/>
    </source>
</evidence>
<dbReference type="Proteomes" id="UP001565368">
    <property type="component" value="Unassembled WGS sequence"/>
</dbReference>
<evidence type="ECO:0000256" key="5">
    <source>
        <dbReference type="PROSITE-ProRule" id="PRU00469"/>
    </source>
</evidence>
<keyword evidence="3" id="KW-0804">Transcription</keyword>
<sequence length="398" mass="41132">MYGVAGPKAPVGKYGQPVAPNLAVRHLCPNCQIDPPNIIEEYSHGDLVCADCASTFAGDEGGDDPSRVGGPSNPLLGNAPLETSISARDGRTGISRDLQRAQNRANQTSSGSGGKASPAQIQTAFARIVDFCDKMQLPRSVMERAQHVYIIGNDAHVAKGKNDDAVIAACIIYACRAAGAERSFREVCKVTKVSKSELGRVFNLLRNAVMASNSQNGVAHPQGLSSANQSAEGLLGRFVNYLDLGNKLGKDAKDIAVAAVAKSAIDGRSPLSIAAGVLYFTCILHGRSTTSKEIADIAGVSESTIKLICKKVAEDLDLVITPQMKGEFPNGYSALAALGRPNVPAAAKSSRAGTPSTTGDAANGTASSTKNSSTPAPDDGTKPATNGNTGTPNPDTKA</sequence>
<dbReference type="SUPFAM" id="SSF47954">
    <property type="entry name" value="Cyclin-like"/>
    <property type="match status" value="2"/>
</dbReference>
<dbReference type="PANTHER" id="PTHR11618:SF13">
    <property type="entry name" value="TRANSCRIPTION INITIATION FACTOR IIB"/>
    <property type="match status" value="1"/>
</dbReference>
<evidence type="ECO:0000313" key="8">
    <source>
        <dbReference type="EMBL" id="KAL1407518.1"/>
    </source>
</evidence>
<keyword evidence="9" id="KW-1185">Reference proteome</keyword>
<dbReference type="Pfam" id="PF00382">
    <property type="entry name" value="TFIIB"/>
    <property type="match status" value="2"/>
</dbReference>
<dbReference type="PRINTS" id="PR00685">
    <property type="entry name" value="TIFACTORIIB"/>
</dbReference>
<name>A0ABR3PYP8_9TREE</name>
<dbReference type="Gene3D" id="1.10.472.10">
    <property type="entry name" value="Cyclin-like"/>
    <property type="match status" value="1"/>
</dbReference>
<gene>
    <name evidence="8" type="primary">SUA7</name>
    <name evidence="8" type="ORF">Q8F55_006951</name>
</gene>
<feature type="region of interest" description="Disordered" evidence="6">
    <location>
        <begin position="345"/>
        <end position="398"/>
    </location>
</feature>
<organism evidence="8 9">
    <name type="scientific">Vanrija albida</name>
    <dbReference type="NCBI Taxonomy" id="181172"/>
    <lineage>
        <taxon>Eukaryota</taxon>
        <taxon>Fungi</taxon>
        <taxon>Dikarya</taxon>
        <taxon>Basidiomycota</taxon>
        <taxon>Agaricomycotina</taxon>
        <taxon>Tremellomycetes</taxon>
        <taxon>Trichosporonales</taxon>
        <taxon>Trichosporonaceae</taxon>
        <taxon>Vanrija</taxon>
    </lineage>
</organism>